<proteinExistence type="predicted"/>
<name>A0AAF0ZSR8_SOLVR</name>
<evidence type="ECO:0000313" key="1">
    <source>
        <dbReference type="EMBL" id="WMV50146.1"/>
    </source>
</evidence>
<protein>
    <submittedName>
        <fullName evidence="1">Uncharacterized protein</fullName>
    </submittedName>
</protein>
<evidence type="ECO:0000313" key="2">
    <source>
        <dbReference type="Proteomes" id="UP001234989"/>
    </source>
</evidence>
<dbReference type="Proteomes" id="UP001234989">
    <property type="component" value="Chromosome 10"/>
</dbReference>
<keyword evidence="2" id="KW-1185">Reference proteome</keyword>
<dbReference type="EMBL" id="CP133621">
    <property type="protein sequence ID" value="WMV50146.1"/>
    <property type="molecule type" value="Genomic_DNA"/>
</dbReference>
<dbReference type="AlphaFoldDB" id="A0AAF0ZSR8"/>
<sequence>MKGVMRFGNKGKLSTQYIGP</sequence>
<accession>A0AAF0ZSR8</accession>
<gene>
    <name evidence="1" type="ORF">MTR67_043531</name>
</gene>
<organism evidence="1 2">
    <name type="scientific">Solanum verrucosum</name>
    <dbReference type="NCBI Taxonomy" id="315347"/>
    <lineage>
        <taxon>Eukaryota</taxon>
        <taxon>Viridiplantae</taxon>
        <taxon>Streptophyta</taxon>
        <taxon>Embryophyta</taxon>
        <taxon>Tracheophyta</taxon>
        <taxon>Spermatophyta</taxon>
        <taxon>Magnoliopsida</taxon>
        <taxon>eudicotyledons</taxon>
        <taxon>Gunneridae</taxon>
        <taxon>Pentapetalae</taxon>
        <taxon>asterids</taxon>
        <taxon>lamiids</taxon>
        <taxon>Solanales</taxon>
        <taxon>Solanaceae</taxon>
        <taxon>Solanoideae</taxon>
        <taxon>Solaneae</taxon>
        <taxon>Solanum</taxon>
    </lineage>
</organism>
<reference evidence="1" key="1">
    <citation type="submission" date="2023-08" db="EMBL/GenBank/DDBJ databases">
        <title>A de novo genome assembly of Solanum verrucosum Schlechtendal, a Mexican diploid species geographically isolated from the other diploid A-genome species in potato relatives.</title>
        <authorList>
            <person name="Hosaka K."/>
        </authorList>
    </citation>
    <scope>NUCLEOTIDE SEQUENCE</scope>
    <source>
        <tissue evidence="1">Young leaves</tissue>
    </source>
</reference>